<evidence type="ECO:0000256" key="11">
    <source>
        <dbReference type="ARBA" id="ARBA00023329"/>
    </source>
</evidence>
<evidence type="ECO:0000256" key="26">
    <source>
        <dbReference type="ARBA" id="ARBA00047744"/>
    </source>
</evidence>
<dbReference type="SUPFAM" id="SSF49723">
    <property type="entry name" value="Lipase/lipooxygenase domain (PLAT/LH2 domain)"/>
    <property type="match status" value="1"/>
</dbReference>
<evidence type="ECO:0000256" key="23">
    <source>
        <dbReference type="ARBA" id="ARBA00047438"/>
    </source>
</evidence>
<evidence type="ECO:0000256" key="15">
    <source>
        <dbReference type="ARBA" id="ARBA00036503"/>
    </source>
</evidence>
<dbReference type="Pfam" id="PF00151">
    <property type="entry name" value="Lipase"/>
    <property type="match status" value="1"/>
</dbReference>
<keyword evidence="8" id="KW-0443">Lipid metabolism</keyword>
<comment type="similarity">
    <text evidence="4 36">Belongs to the AB hydrolase superfamily. Lipase family.</text>
</comment>
<dbReference type="SUPFAM" id="SSF53474">
    <property type="entry name" value="alpha/beta-Hydrolases"/>
    <property type="match status" value="1"/>
</dbReference>
<dbReference type="PANTHER" id="PTHR11610">
    <property type="entry name" value="LIPASE"/>
    <property type="match status" value="1"/>
</dbReference>
<proteinExistence type="inferred from homology"/>
<evidence type="ECO:0000259" key="37">
    <source>
        <dbReference type="PROSITE" id="PS50095"/>
    </source>
</evidence>
<evidence type="ECO:0000256" key="32">
    <source>
        <dbReference type="ARBA" id="ARBA00049290"/>
    </source>
</evidence>
<comment type="subcellular location">
    <subcellularLocation>
        <location evidence="1">Cell projection</location>
        <location evidence="1">Neuron projection</location>
    </subcellularLocation>
    <subcellularLocation>
        <location evidence="2">Secreted</location>
    </subcellularLocation>
    <subcellularLocation>
        <location evidence="13">Zymogen granule membrane</location>
        <topology evidence="13">Peripheral membrane protein</topology>
    </subcellularLocation>
</comment>
<evidence type="ECO:0000256" key="9">
    <source>
        <dbReference type="ARBA" id="ARBA00023157"/>
    </source>
</evidence>
<dbReference type="GO" id="GO:0004465">
    <property type="term" value="F:lipoprotein lipase activity"/>
    <property type="evidence" value="ECO:0007669"/>
    <property type="project" value="TreeGrafter"/>
</dbReference>
<organism evidence="38 39">
    <name type="scientific">Myotis brandtii</name>
    <name type="common">Brandt's bat</name>
    <dbReference type="NCBI Taxonomy" id="109478"/>
    <lineage>
        <taxon>Eukaryota</taxon>
        <taxon>Metazoa</taxon>
        <taxon>Chordata</taxon>
        <taxon>Craniata</taxon>
        <taxon>Vertebrata</taxon>
        <taxon>Euteleostomi</taxon>
        <taxon>Mammalia</taxon>
        <taxon>Eutheria</taxon>
        <taxon>Laurasiatheria</taxon>
        <taxon>Chiroptera</taxon>
        <taxon>Yangochiroptera</taxon>
        <taxon>Vespertilionidae</taxon>
        <taxon>Myotis</taxon>
    </lineage>
</organism>
<evidence type="ECO:0000256" key="22">
    <source>
        <dbReference type="ARBA" id="ARBA00047296"/>
    </source>
</evidence>
<evidence type="ECO:0000256" key="34">
    <source>
        <dbReference type="ARBA" id="ARBA00049420"/>
    </source>
</evidence>
<evidence type="ECO:0000256" key="31">
    <source>
        <dbReference type="ARBA" id="ARBA00049154"/>
    </source>
</evidence>
<dbReference type="Proteomes" id="UP000052978">
    <property type="component" value="Unassembled WGS sequence"/>
</dbReference>
<keyword evidence="9 35" id="KW-1015">Disulfide bond</keyword>
<evidence type="ECO:0000256" key="28">
    <source>
        <dbReference type="ARBA" id="ARBA00048268"/>
    </source>
</evidence>
<dbReference type="InterPro" id="IPR029058">
    <property type="entry name" value="AB_hydrolase_fold"/>
</dbReference>
<dbReference type="Gene3D" id="3.40.50.1820">
    <property type="entry name" value="alpha/beta hydrolase"/>
    <property type="match status" value="1"/>
</dbReference>
<name>S7PPY0_MYOBR</name>
<comment type="catalytic activity">
    <reaction evidence="29">
        <text>long chain 1,2-diacyl-3-O-beta-D-galactosyl-sn-glycerol + H2O = long chain acyl-3-O-beta-D-galactosyl-sn-glycerol + a fatty acid + H(+)</text>
        <dbReference type="Rhea" id="RHEA:48700"/>
        <dbReference type="ChEBI" id="CHEBI:15377"/>
        <dbReference type="ChEBI" id="CHEBI:15378"/>
        <dbReference type="ChEBI" id="CHEBI:28868"/>
        <dbReference type="ChEBI" id="CHEBI:90477"/>
        <dbReference type="ChEBI" id="CHEBI:90770"/>
    </reaction>
    <physiologicalReaction direction="left-to-right" evidence="29">
        <dbReference type="Rhea" id="RHEA:48701"/>
    </physiologicalReaction>
</comment>
<evidence type="ECO:0000256" key="29">
    <source>
        <dbReference type="ARBA" id="ARBA00048546"/>
    </source>
</evidence>
<keyword evidence="39" id="KW-1185">Reference proteome</keyword>
<evidence type="ECO:0000313" key="38">
    <source>
        <dbReference type="EMBL" id="EPQ12858.1"/>
    </source>
</evidence>
<comment type="catalytic activity">
    <reaction evidence="26">
        <text>1,2,3-tripropanoylglycerol + H2O = dipropanoylglycerol + propanoate + H(+)</text>
        <dbReference type="Rhea" id="RHEA:48024"/>
        <dbReference type="ChEBI" id="CHEBI:15377"/>
        <dbReference type="ChEBI" id="CHEBI:15378"/>
        <dbReference type="ChEBI" id="CHEBI:17272"/>
        <dbReference type="ChEBI" id="CHEBI:88153"/>
        <dbReference type="ChEBI" id="CHEBI:88155"/>
    </reaction>
    <physiologicalReaction direction="left-to-right" evidence="26">
        <dbReference type="Rhea" id="RHEA:48025"/>
    </physiologicalReaction>
</comment>
<evidence type="ECO:0000256" key="12">
    <source>
        <dbReference type="ARBA" id="ARBA00023590"/>
    </source>
</evidence>
<gene>
    <name evidence="38" type="ORF">D623_10027906</name>
</gene>
<evidence type="ECO:0000256" key="27">
    <source>
        <dbReference type="ARBA" id="ARBA00048139"/>
    </source>
</evidence>
<evidence type="ECO:0000256" key="3">
    <source>
        <dbReference type="ARBA" id="ARBA00004879"/>
    </source>
</evidence>
<comment type="catalytic activity">
    <reaction evidence="24">
        <text>1,2-didecanoylglycerol + H2O = decanoylglycerol + decanoate + H(+)</text>
        <dbReference type="Rhea" id="RHEA:48596"/>
        <dbReference type="ChEBI" id="CHEBI:11152"/>
        <dbReference type="ChEBI" id="CHEBI:15377"/>
        <dbReference type="ChEBI" id="CHEBI:15378"/>
        <dbReference type="ChEBI" id="CHEBI:27689"/>
        <dbReference type="ChEBI" id="CHEBI:90605"/>
    </reaction>
    <physiologicalReaction direction="left-to-right" evidence="24">
        <dbReference type="Rhea" id="RHEA:48597"/>
    </physiologicalReaction>
</comment>
<comment type="catalytic activity">
    <reaction evidence="23">
        <text>1-(9Z-octadecenoyl)-glycerol + H2O = glycerol + (9Z)-octadecenoate + H(+)</text>
        <dbReference type="Rhea" id="RHEA:38487"/>
        <dbReference type="ChEBI" id="CHEBI:15377"/>
        <dbReference type="ChEBI" id="CHEBI:15378"/>
        <dbReference type="ChEBI" id="CHEBI:17754"/>
        <dbReference type="ChEBI" id="CHEBI:30823"/>
        <dbReference type="ChEBI" id="CHEBI:75342"/>
    </reaction>
    <physiologicalReaction direction="left-to-right" evidence="23">
        <dbReference type="Rhea" id="RHEA:38488"/>
    </physiologicalReaction>
</comment>
<dbReference type="GO" id="GO:0019433">
    <property type="term" value="P:triglyceride catabolic process"/>
    <property type="evidence" value="ECO:0007669"/>
    <property type="project" value="TreeGrafter"/>
</dbReference>
<evidence type="ECO:0000256" key="36">
    <source>
        <dbReference type="RuleBase" id="RU004262"/>
    </source>
</evidence>
<evidence type="ECO:0000256" key="17">
    <source>
        <dbReference type="ARBA" id="ARBA00039152"/>
    </source>
</evidence>
<evidence type="ECO:0000256" key="25">
    <source>
        <dbReference type="ARBA" id="ARBA00047741"/>
    </source>
</evidence>
<comment type="catalytic activity">
    <reaction evidence="25">
        <text>di-(9Z)-octadecenoylglycerol + H2O = (9Z-octadecenoyl)-glycerol + (9Z)-octadecenoate + H(+)</text>
        <dbReference type="Rhea" id="RHEA:47868"/>
        <dbReference type="ChEBI" id="CHEBI:15377"/>
        <dbReference type="ChEBI" id="CHEBI:15378"/>
        <dbReference type="ChEBI" id="CHEBI:30823"/>
        <dbReference type="ChEBI" id="CHEBI:75937"/>
        <dbReference type="ChEBI" id="CHEBI:75945"/>
    </reaction>
    <physiologicalReaction direction="left-to-right" evidence="25">
        <dbReference type="Rhea" id="RHEA:47869"/>
    </physiologicalReaction>
</comment>
<dbReference type="PANTHER" id="PTHR11610:SF165">
    <property type="entry name" value="PANCREATIC LIPASE-RELATED PROTEIN 2"/>
    <property type="match status" value="1"/>
</dbReference>
<dbReference type="InterPro" id="IPR001024">
    <property type="entry name" value="PLAT/LH2_dom"/>
</dbReference>
<dbReference type="Pfam" id="PF01477">
    <property type="entry name" value="PLAT"/>
    <property type="match status" value="1"/>
</dbReference>
<evidence type="ECO:0000256" key="2">
    <source>
        <dbReference type="ARBA" id="ARBA00004613"/>
    </source>
</evidence>
<keyword evidence="10" id="KW-0966">Cell projection</keyword>
<comment type="catalytic activity">
    <reaction evidence="27">
        <text>a 1,2-diacyl-3-O-[alpha-D-galactosyl-(1-&gt;6)-beta-D-galactosyl]-sn-glycerol + H2O = acyl-3-O-[alpha-D-galactosyl-(1-&gt;6)-beta-D-galactosyl]-sn-glycerol + a fatty acid + H(+)</text>
        <dbReference type="Rhea" id="RHEA:48372"/>
        <dbReference type="ChEBI" id="CHEBI:15377"/>
        <dbReference type="ChEBI" id="CHEBI:15378"/>
        <dbReference type="ChEBI" id="CHEBI:28396"/>
        <dbReference type="ChEBI" id="CHEBI:28868"/>
        <dbReference type="ChEBI" id="CHEBI:90310"/>
    </reaction>
    <physiologicalReaction direction="left-to-right" evidence="27">
        <dbReference type="Rhea" id="RHEA:48373"/>
    </physiologicalReaction>
</comment>
<comment type="pathway">
    <text evidence="3">Glycerolipid metabolism; triacylglycerol degradation.</text>
</comment>
<evidence type="ECO:0000256" key="16">
    <source>
        <dbReference type="ARBA" id="ARBA00036575"/>
    </source>
</evidence>
<dbReference type="GO" id="GO:0042589">
    <property type="term" value="C:zymogen granule membrane"/>
    <property type="evidence" value="ECO:0007669"/>
    <property type="project" value="UniProtKB-SubCell"/>
</dbReference>
<evidence type="ECO:0000256" key="4">
    <source>
        <dbReference type="ARBA" id="ARBA00010701"/>
    </source>
</evidence>
<comment type="catalytic activity">
    <reaction evidence="22">
        <text>1,2-didodecanoyl-3-O-[alpha-D-galactosyl-(1-&gt;6)-beta-D-galactosyl]-sn-glycerol + H2O = dodecanoyl-3-O-[alpha-D-galactosyl-(1-&gt;6)-beta-D-galactosyl]-sn-glycerol + dodecanoate + H(+)</text>
        <dbReference type="Rhea" id="RHEA:48516"/>
        <dbReference type="ChEBI" id="CHEBI:15377"/>
        <dbReference type="ChEBI" id="CHEBI:15378"/>
        <dbReference type="ChEBI" id="CHEBI:18262"/>
        <dbReference type="ChEBI" id="CHEBI:90337"/>
        <dbReference type="ChEBI" id="CHEBI:90359"/>
    </reaction>
    <physiologicalReaction direction="left-to-right" evidence="22">
        <dbReference type="Rhea" id="RHEA:48517"/>
    </physiologicalReaction>
</comment>
<dbReference type="FunFam" id="2.60.60.20:FF:000003">
    <property type="entry name" value="Triacylglycerol lipase"/>
    <property type="match status" value="1"/>
</dbReference>
<evidence type="ECO:0000256" key="1">
    <source>
        <dbReference type="ARBA" id="ARBA00004487"/>
    </source>
</evidence>
<evidence type="ECO:0000256" key="33">
    <source>
        <dbReference type="ARBA" id="ARBA00049352"/>
    </source>
</evidence>
<comment type="pathway">
    <text evidence="12">Glycolipid metabolism.</text>
</comment>
<evidence type="ECO:0000256" key="6">
    <source>
        <dbReference type="ARBA" id="ARBA00022801"/>
    </source>
</evidence>
<dbReference type="GO" id="GO:0004620">
    <property type="term" value="F:phospholipase activity"/>
    <property type="evidence" value="ECO:0007669"/>
    <property type="project" value="TreeGrafter"/>
</dbReference>
<evidence type="ECO:0000256" key="35">
    <source>
        <dbReference type="PROSITE-ProRule" id="PRU00152"/>
    </source>
</evidence>
<dbReference type="GO" id="GO:0043005">
    <property type="term" value="C:neuron projection"/>
    <property type="evidence" value="ECO:0007669"/>
    <property type="project" value="UniProtKB-SubCell"/>
</dbReference>
<comment type="catalytic activity">
    <reaction evidence="16">
        <text>1-beta-D-galactosyl-2,3-didodecanoyl-sn-glycerol + H2O = 1-beta-D-galactosyl-dodecanoyl-sn-glycerol + dodecanoate + H(+)</text>
        <dbReference type="Rhea" id="RHEA:48536"/>
        <dbReference type="ChEBI" id="CHEBI:15377"/>
        <dbReference type="ChEBI" id="CHEBI:15378"/>
        <dbReference type="ChEBI" id="CHEBI:18262"/>
        <dbReference type="ChEBI" id="CHEBI:90342"/>
        <dbReference type="ChEBI" id="CHEBI:90514"/>
    </reaction>
    <physiologicalReaction direction="left-to-right" evidence="16">
        <dbReference type="Rhea" id="RHEA:48537"/>
    </physiologicalReaction>
</comment>
<reference evidence="38 39" key="1">
    <citation type="journal article" date="2013" name="Nat. Commun.">
        <title>Genome analysis reveals insights into physiology and longevity of the Brandt's bat Myotis brandtii.</title>
        <authorList>
            <person name="Seim I."/>
            <person name="Fang X."/>
            <person name="Xiong Z."/>
            <person name="Lobanov A.V."/>
            <person name="Huang Z."/>
            <person name="Ma S."/>
            <person name="Feng Y."/>
            <person name="Turanov A.A."/>
            <person name="Zhu Y."/>
            <person name="Lenz T.L."/>
            <person name="Gerashchenko M.V."/>
            <person name="Fan D."/>
            <person name="Hee Yim S."/>
            <person name="Yao X."/>
            <person name="Jordan D."/>
            <person name="Xiong Y."/>
            <person name="Ma Y."/>
            <person name="Lyapunov A.N."/>
            <person name="Chen G."/>
            <person name="Kulakova O.I."/>
            <person name="Sun Y."/>
            <person name="Lee S.G."/>
            <person name="Bronson R.T."/>
            <person name="Moskalev A.A."/>
            <person name="Sunyaev S.R."/>
            <person name="Zhang G."/>
            <person name="Krogh A."/>
            <person name="Wang J."/>
            <person name="Gladyshev V.N."/>
        </authorList>
    </citation>
    <scope>NUCLEOTIDE SEQUENCE [LARGE SCALE GENOMIC DNA]</scope>
</reference>
<comment type="catalytic activity">
    <reaction evidence="33">
        <text>long chain 1,2-diacyl-3-O-[alpha-D-galactosyl-(1-&gt;6)-beta-D-galactosyl]-sn-glycerol + H2O = long chain acyl-3-O-[alpha-D-galactosyl-(1-&gt;6)-beta-D-galactosyl]-sn-glycerol + a fatty acid + H(+)</text>
        <dbReference type="Rhea" id="RHEA:48708"/>
        <dbReference type="ChEBI" id="CHEBI:15377"/>
        <dbReference type="ChEBI" id="CHEBI:15378"/>
        <dbReference type="ChEBI" id="CHEBI:28868"/>
        <dbReference type="ChEBI" id="CHEBI:90463"/>
        <dbReference type="ChEBI" id="CHEBI:90774"/>
    </reaction>
    <physiologicalReaction direction="left-to-right" evidence="33">
        <dbReference type="Rhea" id="RHEA:48709"/>
    </physiologicalReaction>
</comment>
<evidence type="ECO:0000256" key="10">
    <source>
        <dbReference type="ARBA" id="ARBA00023273"/>
    </source>
</evidence>
<evidence type="ECO:0000256" key="18">
    <source>
        <dbReference type="ARBA" id="ARBA00041096"/>
    </source>
</evidence>
<sequence>MGYSLENVHIIGHSLGAHAAGEAGRRLGGSVGRITGWRYKVSVTLAGKKEMSGSIMIALYGSNGNSKQYEIFKGSLKPDAKHMRDIDVDINVGKIQKVKFLWDKRWLNMFRYKLGASKITVQTGEDGTKYHFCSGDTVKEHQLQSLLPC</sequence>
<dbReference type="GO" id="GO:0005615">
    <property type="term" value="C:extracellular space"/>
    <property type="evidence" value="ECO:0007669"/>
    <property type="project" value="TreeGrafter"/>
</dbReference>
<dbReference type="eggNOG" id="ENOG502QUK7">
    <property type="taxonomic scope" value="Eukaryota"/>
</dbReference>
<dbReference type="GO" id="GO:0009395">
    <property type="term" value="P:phospholipid catabolic process"/>
    <property type="evidence" value="ECO:0007669"/>
    <property type="project" value="TreeGrafter"/>
</dbReference>
<evidence type="ECO:0000256" key="14">
    <source>
        <dbReference type="ARBA" id="ARBA00031485"/>
    </source>
</evidence>
<evidence type="ECO:0000256" key="8">
    <source>
        <dbReference type="ARBA" id="ARBA00023098"/>
    </source>
</evidence>
<comment type="catalytic activity">
    <reaction evidence="31">
        <text>a 1,2-diacyl-sn-glycero-3-phosphocholine + H2O = a monoacyl-sn-glycero-3-phosphocholine + a fatty acid + H(+)</text>
        <dbReference type="Rhea" id="RHEA:44664"/>
        <dbReference type="ChEBI" id="CHEBI:15377"/>
        <dbReference type="ChEBI" id="CHEBI:15378"/>
        <dbReference type="ChEBI" id="CHEBI:28868"/>
        <dbReference type="ChEBI" id="CHEBI:57643"/>
        <dbReference type="ChEBI" id="CHEBI:84465"/>
    </reaction>
    <physiologicalReaction direction="left-to-right" evidence="31">
        <dbReference type="Rhea" id="RHEA:44665"/>
    </physiologicalReaction>
</comment>
<evidence type="ECO:0000256" key="13">
    <source>
        <dbReference type="ARBA" id="ARBA00024321"/>
    </source>
</evidence>
<comment type="catalytic activity">
    <reaction evidence="32">
        <text>1,2,3-trioctanoylglycerol + H2O = dioctanoylglycerol + octanoate + H(+)</text>
        <dbReference type="Rhea" id="RHEA:47864"/>
        <dbReference type="ChEBI" id="CHEBI:15377"/>
        <dbReference type="ChEBI" id="CHEBI:15378"/>
        <dbReference type="ChEBI" id="CHEBI:25646"/>
        <dbReference type="ChEBI" id="CHEBI:76978"/>
        <dbReference type="ChEBI" id="CHEBI:88066"/>
    </reaction>
    <physiologicalReaction direction="left-to-right" evidence="32">
        <dbReference type="Rhea" id="RHEA:47865"/>
    </physiologicalReaction>
</comment>
<evidence type="ECO:0000256" key="7">
    <source>
        <dbReference type="ARBA" id="ARBA00022963"/>
    </source>
</evidence>
<dbReference type="AlphaFoldDB" id="S7PPY0"/>
<keyword evidence="6" id="KW-0378">Hydrolase</keyword>
<dbReference type="InterPro" id="IPR000734">
    <property type="entry name" value="TAG_lipase"/>
</dbReference>
<evidence type="ECO:0000256" key="21">
    <source>
        <dbReference type="ARBA" id="ARBA00047270"/>
    </source>
</evidence>
<dbReference type="InterPro" id="IPR036392">
    <property type="entry name" value="PLAT/LH2_dom_sf"/>
</dbReference>
<feature type="domain" description="PLAT" evidence="37">
    <location>
        <begin position="37"/>
        <end position="149"/>
    </location>
</feature>
<dbReference type="SMART" id="SM00308">
    <property type="entry name" value="LH2"/>
    <property type="match status" value="1"/>
</dbReference>
<dbReference type="EMBL" id="KE163614">
    <property type="protein sequence ID" value="EPQ12858.1"/>
    <property type="molecule type" value="Genomic_DNA"/>
</dbReference>
<dbReference type="GO" id="GO:0047714">
    <property type="term" value="F:galactolipase activity"/>
    <property type="evidence" value="ECO:0007669"/>
    <property type="project" value="UniProtKB-EC"/>
</dbReference>
<feature type="disulfide bond" evidence="35">
    <location>
        <begin position="133"/>
        <end position="149"/>
    </location>
</feature>
<comment type="catalytic activity">
    <reaction evidence="21">
        <text>(9Z-octadecenoyl)-glycerol + H2O = glycerol + (9Z)-octadecenoate + H(+)</text>
        <dbReference type="Rhea" id="RHEA:39955"/>
        <dbReference type="ChEBI" id="CHEBI:15377"/>
        <dbReference type="ChEBI" id="CHEBI:15378"/>
        <dbReference type="ChEBI" id="CHEBI:17754"/>
        <dbReference type="ChEBI" id="CHEBI:30823"/>
        <dbReference type="ChEBI" id="CHEBI:75937"/>
    </reaction>
    <physiologicalReaction direction="left-to-right" evidence="21">
        <dbReference type="Rhea" id="RHEA:39956"/>
    </physiologicalReaction>
</comment>
<evidence type="ECO:0000256" key="5">
    <source>
        <dbReference type="ARBA" id="ARBA00022525"/>
    </source>
</evidence>
<evidence type="ECO:0000256" key="20">
    <source>
        <dbReference type="ARBA" id="ARBA00042409"/>
    </source>
</evidence>
<evidence type="ECO:0000313" key="39">
    <source>
        <dbReference type="Proteomes" id="UP000052978"/>
    </source>
</evidence>
<protein>
    <recommendedName>
        <fullName evidence="18">Pancreatic lipase-related protein 2</fullName>
        <ecNumber evidence="17">3.1.1.26</ecNumber>
    </recommendedName>
    <alternativeName>
        <fullName evidence="19">Cytotoxic T lymphocyte lipase</fullName>
    </alternativeName>
    <alternativeName>
        <fullName evidence="20">Galactolipase</fullName>
    </alternativeName>
    <alternativeName>
        <fullName evidence="14">Triacylglycerol lipase</fullName>
    </alternativeName>
</protein>
<evidence type="ECO:0000256" key="19">
    <source>
        <dbReference type="ARBA" id="ARBA00042032"/>
    </source>
</evidence>
<dbReference type="InterPro" id="IPR013818">
    <property type="entry name" value="Lipase"/>
</dbReference>
<comment type="catalytic activity">
    <reaction evidence="28">
        <text>1,2-dioctanoyl-3-O-beta-D-galactosyl-sn-glycerol + H2O = octanoyl-3-(beta-D-galactosyl)-sn-glycerol + octanoate + H(+)</text>
        <dbReference type="Rhea" id="RHEA:48696"/>
        <dbReference type="ChEBI" id="CHEBI:15377"/>
        <dbReference type="ChEBI" id="CHEBI:15378"/>
        <dbReference type="ChEBI" id="CHEBI:25646"/>
        <dbReference type="ChEBI" id="CHEBI:90453"/>
        <dbReference type="ChEBI" id="CHEBI:90769"/>
    </reaction>
    <physiologicalReaction direction="left-to-right" evidence="28">
        <dbReference type="Rhea" id="RHEA:48697"/>
    </physiologicalReaction>
</comment>
<comment type="catalytic activity">
    <reaction evidence="15">
        <text>a 1,2-diacyl-3-O-(beta-D-galactosyl)-sn-glycerol + 2 H2O = 3-beta-D-galactosyl-sn-glycerol + 2 a fatty acid + 2 H(+)</text>
        <dbReference type="Rhea" id="RHEA:13189"/>
        <dbReference type="ChEBI" id="CHEBI:15377"/>
        <dbReference type="ChEBI" id="CHEBI:15378"/>
        <dbReference type="ChEBI" id="CHEBI:15754"/>
        <dbReference type="ChEBI" id="CHEBI:17615"/>
        <dbReference type="ChEBI" id="CHEBI:28868"/>
        <dbReference type="EC" id="3.1.1.26"/>
    </reaction>
    <physiologicalReaction direction="left-to-right" evidence="15">
        <dbReference type="Rhea" id="RHEA:13190"/>
    </physiologicalReaction>
</comment>
<keyword evidence="7" id="KW-0442">Lipid degradation</keyword>
<keyword evidence="11" id="KW-0968">Cytoplasmic vesicle</keyword>
<dbReference type="PROSITE" id="PS50095">
    <property type="entry name" value="PLAT"/>
    <property type="match status" value="1"/>
</dbReference>
<accession>S7PPY0</accession>
<comment type="catalytic activity">
    <reaction evidence="30">
        <text>1,2-dioctanoyl-3-O-[alpha-D-galactosyl-(1-&gt;6)-beta-D-galactosyl]-sn-glycerol + H2O = octanoyl-3-O-[alpha-D-galactosyl-(1-&gt;6)-beta-D-galactosyl]-sn-glycerol + octanoate + H(+)</text>
        <dbReference type="Rhea" id="RHEA:48692"/>
        <dbReference type="ChEBI" id="CHEBI:15377"/>
        <dbReference type="ChEBI" id="CHEBI:15378"/>
        <dbReference type="ChEBI" id="CHEBI:25646"/>
        <dbReference type="ChEBI" id="CHEBI:90457"/>
        <dbReference type="ChEBI" id="CHEBI:90768"/>
    </reaction>
    <physiologicalReaction direction="left-to-right" evidence="30">
        <dbReference type="Rhea" id="RHEA:48693"/>
    </physiologicalReaction>
</comment>
<dbReference type="Gene3D" id="2.60.60.20">
    <property type="entry name" value="PLAT/LH2 domain"/>
    <property type="match status" value="1"/>
</dbReference>
<keyword evidence="5" id="KW-0964">Secreted</keyword>
<comment type="catalytic activity">
    <reaction evidence="34">
        <text>1,2-didodecanoyl-3-beta-D-galactosyl-sn-glycerol + H2O = dodecanoyl-3-beta-D-galactosyl-sn-glycerol + dodecanoate + H(+)</text>
        <dbReference type="Rhea" id="RHEA:48540"/>
        <dbReference type="ChEBI" id="CHEBI:15377"/>
        <dbReference type="ChEBI" id="CHEBI:15378"/>
        <dbReference type="ChEBI" id="CHEBI:18262"/>
        <dbReference type="ChEBI" id="CHEBI:90340"/>
        <dbReference type="ChEBI" id="CHEBI:90515"/>
    </reaction>
    <physiologicalReaction direction="left-to-right" evidence="34">
        <dbReference type="Rhea" id="RHEA:48541"/>
    </physiologicalReaction>
</comment>
<dbReference type="EC" id="3.1.1.26" evidence="17"/>
<evidence type="ECO:0000256" key="30">
    <source>
        <dbReference type="ARBA" id="ARBA00049076"/>
    </source>
</evidence>
<evidence type="ECO:0000256" key="24">
    <source>
        <dbReference type="ARBA" id="ARBA00047618"/>
    </source>
</evidence>